<keyword evidence="2" id="KW-1185">Reference proteome</keyword>
<reference evidence="1 2" key="2">
    <citation type="submission" date="2019-11" db="EMBL/GenBank/DDBJ databases">
        <title>A de novo genome assembly of a pear dwarfing rootstock.</title>
        <authorList>
            <person name="Wang F."/>
            <person name="Wang J."/>
            <person name="Li S."/>
            <person name="Zhang Y."/>
            <person name="Fang M."/>
            <person name="Ma L."/>
            <person name="Zhao Y."/>
            <person name="Jiang S."/>
        </authorList>
    </citation>
    <scope>NUCLEOTIDE SEQUENCE [LARGE SCALE GENOMIC DNA]</scope>
    <source>
        <strain evidence="1">S2</strain>
        <tissue evidence="1">Leaf</tissue>
    </source>
</reference>
<dbReference type="Proteomes" id="UP000327157">
    <property type="component" value="Unassembled WGS sequence"/>
</dbReference>
<dbReference type="OrthoDB" id="690771at2759"/>
<organism evidence="1 2">
    <name type="scientific">Pyrus ussuriensis x Pyrus communis</name>
    <dbReference type="NCBI Taxonomy" id="2448454"/>
    <lineage>
        <taxon>Eukaryota</taxon>
        <taxon>Viridiplantae</taxon>
        <taxon>Streptophyta</taxon>
        <taxon>Embryophyta</taxon>
        <taxon>Tracheophyta</taxon>
        <taxon>Spermatophyta</taxon>
        <taxon>Magnoliopsida</taxon>
        <taxon>eudicotyledons</taxon>
        <taxon>Gunneridae</taxon>
        <taxon>Pentapetalae</taxon>
        <taxon>rosids</taxon>
        <taxon>fabids</taxon>
        <taxon>Rosales</taxon>
        <taxon>Rosaceae</taxon>
        <taxon>Amygdaloideae</taxon>
        <taxon>Maleae</taxon>
        <taxon>Pyrus</taxon>
    </lineage>
</organism>
<comment type="caution">
    <text evidence="1">The sequence shown here is derived from an EMBL/GenBank/DDBJ whole genome shotgun (WGS) entry which is preliminary data.</text>
</comment>
<dbReference type="AlphaFoldDB" id="A0A5N5G7R1"/>
<evidence type="ECO:0000313" key="1">
    <source>
        <dbReference type="EMBL" id="KAB2609700.1"/>
    </source>
</evidence>
<dbReference type="PANTHER" id="PTHR33978:SF19">
    <property type="match status" value="1"/>
</dbReference>
<evidence type="ECO:0000313" key="2">
    <source>
        <dbReference type="Proteomes" id="UP000327157"/>
    </source>
</evidence>
<accession>A0A5N5G7R1</accession>
<protein>
    <submittedName>
        <fullName evidence="1">Uncharacterized protein</fullName>
    </submittedName>
</protein>
<gene>
    <name evidence="1" type="ORF">D8674_041431</name>
</gene>
<name>A0A5N5G7R1_9ROSA</name>
<sequence length="106" mass="12436">MKKKEKQQEQGAKVWDCGSPLYDSYELASVGHILERYTTPAPVLPFLSTSESSEEDRIVKTKPKRSSLWRWKMIKKENDGDQKKVKKLTGFYTVFRTLGLRRKREI</sequence>
<dbReference type="EMBL" id="SMOL01000527">
    <property type="protein sequence ID" value="KAB2609700.1"/>
    <property type="molecule type" value="Genomic_DNA"/>
</dbReference>
<dbReference type="PANTHER" id="PTHR33978">
    <property type="entry name" value="SERINE/THREONINE-KINASE"/>
    <property type="match status" value="1"/>
</dbReference>
<reference evidence="1 2" key="1">
    <citation type="submission" date="2019-09" db="EMBL/GenBank/DDBJ databases">
        <authorList>
            <person name="Ou C."/>
        </authorList>
    </citation>
    <scope>NUCLEOTIDE SEQUENCE [LARGE SCALE GENOMIC DNA]</scope>
    <source>
        <strain evidence="1">S2</strain>
        <tissue evidence="1">Leaf</tissue>
    </source>
</reference>
<proteinExistence type="predicted"/>